<gene>
    <name evidence="2" type="ORF">SAMN05192530_102632</name>
</gene>
<accession>A0A1H0FQS2</accession>
<organism evidence="2 3">
    <name type="scientific">Aureimonas jatrophae</name>
    <dbReference type="NCBI Taxonomy" id="1166073"/>
    <lineage>
        <taxon>Bacteria</taxon>
        <taxon>Pseudomonadati</taxon>
        <taxon>Pseudomonadota</taxon>
        <taxon>Alphaproteobacteria</taxon>
        <taxon>Hyphomicrobiales</taxon>
        <taxon>Aurantimonadaceae</taxon>
        <taxon>Aureimonas</taxon>
    </lineage>
</organism>
<feature type="transmembrane region" description="Helical" evidence="1">
    <location>
        <begin position="6"/>
        <end position="24"/>
    </location>
</feature>
<sequence>MESTALLIGFIVMSIGSLGIYATGSKTSAIRHHTQIHSLVPFIAGLPPEKWSSLK</sequence>
<dbReference type="EMBL" id="FNIT01000002">
    <property type="protein sequence ID" value="SDN97033.1"/>
    <property type="molecule type" value="Genomic_DNA"/>
</dbReference>
<evidence type="ECO:0000313" key="3">
    <source>
        <dbReference type="Proteomes" id="UP000198793"/>
    </source>
</evidence>
<keyword evidence="3" id="KW-1185">Reference proteome</keyword>
<dbReference type="STRING" id="1166073.SAMN05192530_102632"/>
<protein>
    <submittedName>
        <fullName evidence="2">Uncharacterized protein</fullName>
    </submittedName>
</protein>
<evidence type="ECO:0000313" key="2">
    <source>
        <dbReference type="EMBL" id="SDN97033.1"/>
    </source>
</evidence>
<evidence type="ECO:0000256" key="1">
    <source>
        <dbReference type="SAM" id="Phobius"/>
    </source>
</evidence>
<keyword evidence="1" id="KW-0472">Membrane</keyword>
<dbReference type="RefSeq" id="WP_183193158.1">
    <property type="nucleotide sequence ID" value="NZ_FNIT01000002.1"/>
</dbReference>
<proteinExistence type="predicted"/>
<dbReference type="Proteomes" id="UP000198793">
    <property type="component" value="Unassembled WGS sequence"/>
</dbReference>
<reference evidence="2 3" key="1">
    <citation type="submission" date="2016-10" db="EMBL/GenBank/DDBJ databases">
        <authorList>
            <person name="de Groot N.N."/>
        </authorList>
    </citation>
    <scope>NUCLEOTIDE SEQUENCE [LARGE SCALE GENOMIC DNA]</scope>
    <source>
        <strain evidence="3">L7-484,KACC 16230,DSM 25025</strain>
    </source>
</reference>
<keyword evidence="1" id="KW-0812">Transmembrane</keyword>
<keyword evidence="1" id="KW-1133">Transmembrane helix</keyword>
<dbReference type="AlphaFoldDB" id="A0A1H0FQS2"/>
<name>A0A1H0FQS2_9HYPH</name>